<evidence type="ECO:0000256" key="6">
    <source>
        <dbReference type="ARBA" id="ARBA00022989"/>
    </source>
</evidence>
<dbReference type="InterPro" id="IPR019185">
    <property type="entry name" value="Integral_membrane_SYS1-rel"/>
</dbReference>
<dbReference type="EMBL" id="BTGB01000003">
    <property type="protein sequence ID" value="GMM45716.1"/>
    <property type="molecule type" value="Genomic_DNA"/>
</dbReference>
<dbReference type="GO" id="GO:0043001">
    <property type="term" value="P:Golgi to plasma membrane protein transport"/>
    <property type="evidence" value="ECO:0007669"/>
    <property type="project" value="TreeGrafter"/>
</dbReference>
<name>A0AAV5R543_PICKL</name>
<protein>
    <submittedName>
        <fullName evidence="10">Sys1 protein</fullName>
    </submittedName>
</protein>
<feature type="transmembrane region" description="Helical" evidence="9">
    <location>
        <begin position="74"/>
        <end position="95"/>
    </location>
</feature>
<organism evidence="10 11">
    <name type="scientific">Pichia kluyveri</name>
    <name type="common">Yeast</name>
    <dbReference type="NCBI Taxonomy" id="36015"/>
    <lineage>
        <taxon>Eukaryota</taxon>
        <taxon>Fungi</taxon>
        <taxon>Dikarya</taxon>
        <taxon>Ascomycota</taxon>
        <taxon>Saccharomycotina</taxon>
        <taxon>Pichiomycetes</taxon>
        <taxon>Pichiales</taxon>
        <taxon>Pichiaceae</taxon>
        <taxon>Pichia</taxon>
    </lineage>
</organism>
<feature type="transmembrane region" description="Helical" evidence="9">
    <location>
        <begin position="102"/>
        <end position="122"/>
    </location>
</feature>
<dbReference type="GO" id="GO:0006895">
    <property type="term" value="P:Golgi to endosome transport"/>
    <property type="evidence" value="ECO:0007669"/>
    <property type="project" value="TreeGrafter"/>
</dbReference>
<feature type="transmembrane region" description="Helical" evidence="9">
    <location>
        <begin position="35"/>
        <end position="54"/>
    </location>
</feature>
<comment type="subcellular location">
    <subcellularLocation>
        <location evidence="1">Golgi apparatus membrane</location>
        <topology evidence="1">Multi-pass membrane protein</topology>
    </subcellularLocation>
</comment>
<evidence type="ECO:0000256" key="3">
    <source>
        <dbReference type="ARBA" id="ARBA00022448"/>
    </source>
</evidence>
<accession>A0AAV5R543</accession>
<keyword evidence="8 9" id="KW-0472">Membrane</keyword>
<keyword evidence="6 9" id="KW-1133">Transmembrane helix</keyword>
<comment type="similarity">
    <text evidence="2">Belongs to the SYS1 family.</text>
</comment>
<evidence type="ECO:0000313" key="10">
    <source>
        <dbReference type="EMBL" id="GMM45716.1"/>
    </source>
</evidence>
<keyword evidence="3" id="KW-0813">Transport</keyword>
<keyword evidence="11" id="KW-1185">Reference proteome</keyword>
<evidence type="ECO:0000256" key="1">
    <source>
        <dbReference type="ARBA" id="ARBA00004653"/>
    </source>
</evidence>
<keyword evidence="5" id="KW-0653">Protein transport</keyword>
<dbReference type="AlphaFoldDB" id="A0AAV5R543"/>
<reference evidence="10 11" key="1">
    <citation type="journal article" date="2023" name="Elife">
        <title>Identification of key yeast species and microbe-microbe interactions impacting larval growth of Drosophila in the wild.</title>
        <authorList>
            <person name="Mure A."/>
            <person name="Sugiura Y."/>
            <person name="Maeda R."/>
            <person name="Honda K."/>
            <person name="Sakurai N."/>
            <person name="Takahashi Y."/>
            <person name="Watada M."/>
            <person name="Katoh T."/>
            <person name="Gotoh A."/>
            <person name="Gotoh Y."/>
            <person name="Taniguchi I."/>
            <person name="Nakamura K."/>
            <person name="Hayashi T."/>
            <person name="Katayama T."/>
            <person name="Uemura T."/>
            <person name="Hattori Y."/>
        </authorList>
    </citation>
    <scope>NUCLEOTIDE SEQUENCE [LARGE SCALE GENOMIC DNA]</scope>
    <source>
        <strain evidence="10 11">PK-24</strain>
    </source>
</reference>
<dbReference type="Pfam" id="PF09801">
    <property type="entry name" value="SYS1"/>
    <property type="match status" value="1"/>
</dbReference>
<evidence type="ECO:0000256" key="8">
    <source>
        <dbReference type="ARBA" id="ARBA00023136"/>
    </source>
</evidence>
<dbReference type="GO" id="GO:0005829">
    <property type="term" value="C:cytosol"/>
    <property type="evidence" value="ECO:0007669"/>
    <property type="project" value="GOC"/>
</dbReference>
<feature type="transmembrane region" description="Helical" evidence="9">
    <location>
        <begin position="128"/>
        <end position="147"/>
    </location>
</feature>
<comment type="caution">
    <text evidence="10">The sequence shown here is derived from an EMBL/GenBank/DDBJ whole genome shotgun (WGS) entry which is preliminary data.</text>
</comment>
<dbReference type="GO" id="GO:0034067">
    <property type="term" value="P:protein localization to Golgi apparatus"/>
    <property type="evidence" value="ECO:0007669"/>
    <property type="project" value="TreeGrafter"/>
</dbReference>
<sequence>MTILSSLHNRYISLSPSNTSNLSTKLSFQILILQIFYYFTAFIIFFITSILLGWNESTLKLIFSWEEISLENSFGLTLILLWLINSLISVLIITLIISRSKLVWDFALTIHLLNLIIISLINGFPWNFYWWILELITVVLVIILGTYTTRWIELRDTFFDTDIEMGSK</sequence>
<evidence type="ECO:0000256" key="4">
    <source>
        <dbReference type="ARBA" id="ARBA00022692"/>
    </source>
</evidence>
<evidence type="ECO:0000313" key="11">
    <source>
        <dbReference type="Proteomes" id="UP001378960"/>
    </source>
</evidence>
<keyword evidence="4 9" id="KW-0812">Transmembrane</keyword>
<dbReference type="Proteomes" id="UP001378960">
    <property type="component" value="Unassembled WGS sequence"/>
</dbReference>
<gene>
    <name evidence="10" type="ORF">DAPK24_022910</name>
</gene>
<dbReference type="PANTHER" id="PTHR12952:SF0">
    <property type="entry name" value="PROTEIN SYS1 HOMOLOG"/>
    <property type="match status" value="1"/>
</dbReference>
<dbReference type="PANTHER" id="PTHR12952">
    <property type="entry name" value="SYS1"/>
    <property type="match status" value="1"/>
</dbReference>
<proteinExistence type="inferred from homology"/>
<evidence type="ECO:0000256" key="9">
    <source>
        <dbReference type="SAM" id="Phobius"/>
    </source>
</evidence>
<evidence type="ECO:0000256" key="7">
    <source>
        <dbReference type="ARBA" id="ARBA00023034"/>
    </source>
</evidence>
<dbReference type="GO" id="GO:0000139">
    <property type="term" value="C:Golgi membrane"/>
    <property type="evidence" value="ECO:0007669"/>
    <property type="project" value="UniProtKB-SubCell"/>
</dbReference>
<keyword evidence="7" id="KW-0333">Golgi apparatus</keyword>
<evidence type="ECO:0000256" key="2">
    <source>
        <dbReference type="ARBA" id="ARBA00008160"/>
    </source>
</evidence>
<dbReference type="GO" id="GO:0005802">
    <property type="term" value="C:trans-Golgi network"/>
    <property type="evidence" value="ECO:0007669"/>
    <property type="project" value="TreeGrafter"/>
</dbReference>
<evidence type="ECO:0000256" key="5">
    <source>
        <dbReference type="ARBA" id="ARBA00022927"/>
    </source>
</evidence>